<dbReference type="HOGENOM" id="CLU_089876_9_0_5"/>
<dbReference type="Pfam" id="PF03061">
    <property type="entry name" value="4HBT"/>
    <property type="match status" value="1"/>
</dbReference>
<protein>
    <submittedName>
        <fullName evidence="3">Uncharacterized protein, possibly involved in aromatic compounds catabolism</fullName>
    </submittedName>
</protein>
<dbReference type="InterPro" id="IPR006683">
    <property type="entry name" value="Thioestr_dom"/>
</dbReference>
<feature type="domain" description="Thioesterase" evidence="2">
    <location>
        <begin position="53"/>
        <end position="125"/>
    </location>
</feature>
<accession>B4RBB4</accession>
<dbReference type="RefSeq" id="WP_012523897.1">
    <property type="nucleotide sequence ID" value="NC_011144.1"/>
</dbReference>
<gene>
    <name evidence="3" type="ordered locus">PHZ_c3350</name>
</gene>
<dbReference type="eggNOG" id="COG2050">
    <property type="taxonomic scope" value="Bacteria"/>
</dbReference>
<dbReference type="KEGG" id="pzu:PHZ_c3350"/>
<dbReference type="EMBL" id="CP000747">
    <property type="protein sequence ID" value="ACG79759.1"/>
    <property type="molecule type" value="Genomic_DNA"/>
</dbReference>
<dbReference type="OrthoDB" id="9813158at2"/>
<evidence type="ECO:0000313" key="3">
    <source>
        <dbReference type="EMBL" id="ACG79759.1"/>
    </source>
</evidence>
<evidence type="ECO:0000259" key="2">
    <source>
        <dbReference type="Pfam" id="PF03061"/>
    </source>
</evidence>
<dbReference type="Gene3D" id="3.10.129.10">
    <property type="entry name" value="Hotdog Thioesterase"/>
    <property type="match status" value="1"/>
</dbReference>
<evidence type="ECO:0000313" key="4">
    <source>
        <dbReference type="Proteomes" id="UP000001868"/>
    </source>
</evidence>
<name>B4RBB4_PHEZH</name>
<reference evidence="3 4" key="1">
    <citation type="journal article" date="2008" name="BMC Genomics">
        <title>Complete genome of Phenylobacterium zucineum - a novel facultative intracellular bacterium isolated from human erythroleukemia cell line K562.</title>
        <authorList>
            <person name="Luo Y."/>
            <person name="Xu X."/>
            <person name="Ding Z."/>
            <person name="Liu Z."/>
            <person name="Zhang B."/>
            <person name="Yan Z."/>
            <person name="Sun J."/>
            <person name="Hu S."/>
            <person name="Hu X."/>
        </authorList>
    </citation>
    <scope>NUCLEOTIDE SEQUENCE [LARGE SCALE GENOMIC DNA]</scope>
    <source>
        <strain evidence="3 4">HLK1</strain>
    </source>
</reference>
<proteinExistence type="predicted"/>
<dbReference type="InterPro" id="IPR003736">
    <property type="entry name" value="PAAI_dom"/>
</dbReference>
<dbReference type="GO" id="GO:0016289">
    <property type="term" value="F:acyl-CoA hydrolase activity"/>
    <property type="evidence" value="ECO:0007669"/>
    <property type="project" value="UniProtKB-ARBA"/>
</dbReference>
<dbReference type="STRING" id="450851.PHZ_c3350"/>
<dbReference type="CDD" id="cd03443">
    <property type="entry name" value="PaaI_thioesterase"/>
    <property type="match status" value="1"/>
</dbReference>
<dbReference type="AlphaFoldDB" id="B4RBB4"/>
<dbReference type="PANTHER" id="PTHR43240">
    <property type="entry name" value="1,4-DIHYDROXY-2-NAPHTHOYL-COA THIOESTERASE 1"/>
    <property type="match status" value="1"/>
</dbReference>
<keyword evidence="4" id="KW-1185">Reference proteome</keyword>
<dbReference type="SUPFAM" id="SSF54637">
    <property type="entry name" value="Thioesterase/thiol ester dehydrase-isomerase"/>
    <property type="match status" value="1"/>
</dbReference>
<dbReference type="PANTHER" id="PTHR43240:SF3">
    <property type="entry name" value="THIOESTERASE DOMAIN-CONTAINING PROTEIN"/>
    <property type="match status" value="1"/>
</dbReference>
<dbReference type="NCBIfam" id="TIGR00369">
    <property type="entry name" value="unchar_dom_1"/>
    <property type="match status" value="1"/>
</dbReference>
<organism evidence="3 4">
    <name type="scientific">Phenylobacterium zucineum (strain HLK1)</name>
    <dbReference type="NCBI Taxonomy" id="450851"/>
    <lineage>
        <taxon>Bacteria</taxon>
        <taxon>Pseudomonadati</taxon>
        <taxon>Pseudomonadota</taxon>
        <taxon>Alphaproteobacteria</taxon>
        <taxon>Caulobacterales</taxon>
        <taxon>Caulobacteraceae</taxon>
        <taxon>Phenylobacterium</taxon>
    </lineage>
</organism>
<keyword evidence="1" id="KW-0378">Hydrolase</keyword>
<dbReference type="Proteomes" id="UP000001868">
    <property type="component" value="Chromosome"/>
</dbReference>
<sequence>MSETSSGQLLQDFLLRSPYVQFLGMQAELDGSEVKTLLPFAEHLIGNPFLPALHGGVIGAFMEMTALAQLAVAEPSRKRPKTIDVTIEYLRPGRAQPLYGRAALRKVGRRIANVHVEAWQETPEKPVAALRGHFLLRDA</sequence>
<evidence type="ECO:0000256" key="1">
    <source>
        <dbReference type="ARBA" id="ARBA00022801"/>
    </source>
</evidence>
<dbReference type="InterPro" id="IPR029069">
    <property type="entry name" value="HotDog_dom_sf"/>
</dbReference>